<keyword evidence="3" id="KW-1185">Reference proteome</keyword>
<dbReference type="Proteomes" id="UP001454036">
    <property type="component" value="Unassembled WGS sequence"/>
</dbReference>
<organism evidence="2 3">
    <name type="scientific">Lithospermum erythrorhizon</name>
    <name type="common">Purple gromwell</name>
    <name type="synonym">Lithospermum officinale var. erythrorhizon</name>
    <dbReference type="NCBI Taxonomy" id="34254"/>
    <lineage>
        <taxon>Eukaryota</taxon>
        <taxon>Viridiplantae</taxon>
        <taxon>Streptophyta</taxon>
        <taxon>Embryophyta</taxon>
        <taxon>Tracheophyta</taxon>
        <taxon>Spermatophyta</taxon>
        <taxon>Magnoliopsida</taxon>
        <taxon>eudicotyledons</taxon>
        <taxon>Gunneridae</taxon>
        <taxon>Pentapetalae</taxon>
        <taxon>asterids</taxon>
        <taxon>lamiids</taxon>
        <taxon>Boraginales</taxon>
        <taxon>Boraginaceae</taxon>
        <taxon>Boraginoideae</taxon>
        <taxon>Lithospermeae</taxon>
        <taxon>Lithospermum</taxon>
    </lineage>
</organism>
<dbReference type="EMBL" id="BAABME010018958">
    <property type="protein sequence ID" value="GAA0155593.1"/>
    <property type="molecule type" value="Genomic_DNA"/>
</dbReference>
<proteinExistence type="predicted"/>
<evidence type="ECO:0000313" key="2">
    <source>
        <dbReference type="EMBL" id="GAA0155593.1"/>
    </source>
</evidence>
<evidence type="ECO:0000256" key="1">
    <source>
        <dbReference type="SAM" id="MobiDB-lite"/>
    </source>
</evidence>
<accession>A0AAV3PX34</accession>
<sequence length="79" mass="8705">MTTNTDVTNLIYPAQLNLMLESSFHRKVCLESMLVSNQPLQSAAAGGRWRSRFRPIATGKQSAPEKAASGDDPGADWRR</sequence>
<feature type="region of interest" description="Disordered" evidence="1">
    <location>
        <begin position="56"/>
        <end position="79"/>
    </location>
</feature>
<dbReference type="AlphaFoldDB" id="A0AAV3PX34"/>
<reference evidence="2 3" key="1">
    <citation type="submission" date="2024-01" db="EMBL/GenBank/DDBJ databases">
        <title>The complete chloroplast genome sequence of Lithospermum erythrorhizon: insights into the phylogenetic relationship among Boraginaceae species and the maternal lineages of purple gromwells.</title>
        <authorList>
            <person name="Okada T."/>
            <person name="Watanabe K."/>
        </authorList>
    </citation>
    <scope>NUCLEOTIDE SEQUENCE [LARGE SCALE GENOMIC DNA]</scope>
</reference>
<evidence type="ECO:0000313" key="3">
    <source>
        <dbReference type="Proteomes" id="UP001454036"/>
    </source>
</evidence>
<protein>
    <submittedName>
        <fullName evidence="2">Uncharacterized protein</fullName>
    </submittedName>
</protein>
<name>A0AAV3PX34_LITER</name>
<gene>
    <name evidence="2" type="ORF">LIER_38116</name>
</gene>
<comment type="caution">
    <text evidence="2">The sequence shown here is derived from an EMBL/GenBank/DDBJ whole genome shotgun (WGS) entry which is preliminary data.</text>
</comment>